<reference evidence="2 3" key="1">
    <citation type="submission" date="2021-12" db="EMBL/GenBank/DDBJ databases">
        <title>Discovery of the Pendulisporaceae a myxobacterial family with distinct sporulation behavior and unique specialized metabolism.</title>
        <authorList>
            <person name="Garcia R."/>
            <person name="Popoff A."/>
            <person name="Bader C.D."/>
            <person name="Loehr J."/>
            <person name="Walesch S."/>
            <person name="Walt C."/>
            <person name="Boldt J."/>
            <person name="Bunk B."/>
            <person name="Haeckl F.J.F.P.J."/>
            <person name="Gunesch A.P."/>
            <person name="Birkelbach J."/>
            <person name="Nuebel U."/>
            <person name="Pietschmann T."/>
            <person name="Bach T."/>
            <person name="Mueller R."/>
        </authorList>
    </citation>
    <scope>NUCLEOTIDE SEQUENCE [LARGE SCALE GENOMIC DNA]</scope>
    <source>
        <strain evidence="2 3">MSr12523</strain>
    </source>
</reference>
<evidence type="ECO:0000313" key="3">
    <source>
        <dbReference type="Proteomes" id="UP001379533"/>
    </source>
</evidence>
<evidence type="ECO:0000313" key="2">
    <source>
        <dbReference type="EMBL" id="WXA99494.1"/>
    </source>
</evidence>
<protein>
    <submittedName>
        <fullName evidence="2">Uncharacterized protein</fullName>
    </submittedName>
</protein>
<organism evidence="2 3">
    <name type="scientific">Pendulispora brunnea</name>
    <dbReference type="NCBI Taxonomy" id="2905690"/>
    <lineage>
        <taxon>Bacteria</taxon>
        <taxon>Pseudomonadati</taxon>
        <taxon>Myxococcota</taxon>
        <taxon>Myxococcia</taxon>
        <taxon>Myxococcales</taxon>
        <taxon>Sorangiineae</taxon>
        <taxon>Pendulisporaceae</taxon>
        <taxon>Pendulispora</taxon>
    </lineage>
</organism>
<sequence length="100" mass="10555">MNKFLTGTIAALSLFLLFASQPRTANGDQAGASGKAHAECRLRCTAVFNEYATACGTGTCKEKCAGAKSKEDGCKSCVESCIAPKKQEVMDCMKKCPPPK</sequence>
<dbReference type="RefSeq" id="WP_394850132.1">
    <property type="nucleotide sequence ID" value="NZ_CP089982.1"/>
</dbReference>
<keyword evidence="1" id="KW-0732">Signal</keyword>
<dbReference type="EMBL" id="CP089982">
    <property type="protein sequence ID" value="WXA99494.1"/>
    <property type="molecule type" value="Genomic_DNA"/>
</dbReference>
<feature type="chain" id="PRO_5045388647" evidence="1">
    <location>
        <begin position="26"/>
        <end position="100"/>
    </location>
</feature>
<name>A0ABZ2KLU2_9BACT</name>
<gene>
    <name evidence="2" type="ORF">LZC95_22075</name>
</gene>
<keyword evidence="3" id="KW-1185">Reference proteome</keyword>
<proteinExistence type="predicted"/>
<evidence type="ECO:0000256" key="1">
    <source>
        <dbReference type="SAM" id="SignalP"/>
    </source>
</evidence>
<dbReference type="Proteomes" id="UP001379533">
    <property type="component" value="Chromosome"/>
</dbReference>
<feature type="signal peptide" evidence="1">
    <location>
        <begin position="1"/>
        <end position="25"/>
    </location>
</feature>
<accession>A0ABZ2KLU2</accession>